<evidence type="ECO:0000313" key="1">
    <source>
        <dbReference type="EMBL" id="PKR50466.1"/>
    </source>
</evidence>
<evidence type="ECO:0000313" key="2">
    <source>
        <dbReference type="Proteomes" id="UP000233597"/>
    </source>
</evidence>
<accession>A0A2N3KIY8</accession>
<comment type="caution">
    <text evidence="1">The sequence shown here is derived from an EMBL/GenBank/DDBJ whole genome shotgun (WGS) entry which is preliminary data.</text>
</comment>
<dbReference type="RefSeq" id="WP_101270299.1">
    <property type="nucleotide sequence ID" value="NZ_NWTK01000017.1"/>
</dbReference>
<organism evidence="1 2">
    <name type="scientific">Thalassospira marina</name>
    <dbReference type="NCBI Taxonomy" id="2048283"/>
    <lineage>
        <taxon>Bacteria</taxon>
        <taxon>Pseudomonadati</taxon>
        <taxon>Pseudomonadota</taxon>
        <taxon>Alphaproteobacteria</taxon>
        <taxon>Rhodospirillales</taxon>
        <taxon>Thalassospiraceae</taxon>
        <taxon>Thalassospira</taxon>
    </lineage>
</organism>
<name>A0A2N3KIY8_9PROT</name>
<dbReference type="Proteomes" id="UP000233597">
    <property type="component" value="Unassembled WGS sequence"/>
</dbReference>
<reference evidence="1 2" key="1">
    <citation type="submission" date="2017-09" db="EMBL/GenBank/DDBJ databases">
        <title>Biodiversity and function of Thalassospira species in the particle-attached aromatic-hydrocarbon-degrading consortia from the surface seawater of the South China Sea.</title>
        <authorList>
            <person name="Dong C."/>
            <person name="Liu R."/>
            <person name="Shao Z."/>
        </authorList>
    </citation>
    <scope>NUCLEOTIDE SEQUENCE [LARGE SCALE GENOMIC DNA]</scope>
    <source>
        <strain evidence="1 2">CSC1P2</strain>
    </source>
</reference>
<dbReference type="AlphaFoldDB" id="A0A2N3KIY8"/>
<protein>
    <submittedName>
        <fullName evidence="1">Uncharacterized protein</fullName>
    </submittedName>
</protein>
<dbReference type="EMBL" id="NWTK01000017">
    <property type="protein sequence ID" value="PKR50466.1"/>
    <property type="molecule type" value="Genomic_DNA"/>
</dbReference>
<gene>
    <name evidence="1" type="ORF">COO20_21580</name>
</gene>
<proteinExistence type="predicted"/>
<dbReference type="OrthoDB" id="5941857at2"/>
<sequence>MAERSSIFFNAVKSLQLGIQDFSSDQEKRLLSAVRNFYSGLLLLGKENLIFSSPKADPTLLLASNYRPLPDGKGGVRLEPSKATIDFDQLLKRLGQFGKPIDKEKQAALKALRDARNEIEHGSIEHGHQKLRELISSLFPLTIEWFKDVGEDPLHHLESAYDTMLEVHEVFEAELARCRSSYKNVNFHSESITDEALICPACGSTLVEQLNTENTEQCEMKLRCRTCGTKPERENVIVETLDTILGYEAYTRMTDSGEDGPIYFCPSCGQNAFVDFEEACAACGYQIEAMNCQICGSGIETEIRLEGSTLCSNCRHTMEKD</sequence>